<gene>
    <name evidence="2" type="ORF">H4R26_002606</name>
</gene>
<feature type="chain" id="PRO_5040931791" evidence="1">
    <location>
        <begin position="22"/>
        <end position="113"/>
    </location>
</feature>
<evidence type="ECO:0000313" key="3">
    <source>
        <dbReference type="Proteomes" id="UP001150907"/>
    </source>
</evidence>
<protein>
    <submittedName>
        <fullName evidence="2">Uncharacterized protein</fullName>
    </submittedName>
</protein>
<evidence type="ECO:0000256" key="1">
    <source>
        <dbReference type="SAM" id="SignalP"/>
    </source>
</evidence>
<reference evidence="2" key="1">
    <citation type="submission" date="2022-07" db="EMBL/GenBank/DDBJ databases">
        <title>Phylogenomic reconstructions and comparative analyses of Kickxellomycotina fungi.</title>
        <authorList>
            <person name="Reynolds N.K."/>
            <person name="Stajich J.E."/>
            <person name="Barry K."/>
            <person name="Grigoriev I.V."/>
            <person name="Crous P."/>
            <person name="Smith M.E."/>
        </authorList>
    </citation>
    <scope>NUCLEOTIDE SEQUENCE</scope>
    <source>
        <strain evidence="2">IMI 214461</strain>
    </source>
</reference>
<accession>A0A9W8BKA9</accession>
<dbReference type="Proteomes" id="UP001150907">
    <property type="component" value="Unassembled WGS sequence"/>
</dbReference>
<name>A0A9W8BKA9_9FUNG</name>
<proteinExistence type="predicted"/>
<dbReference type="AlphaFoldDB" id="A0A9W8BKA9"/>
<dbReference type="EMBL" id="JANBQF010000164">
    <property type="protein sequence ID" value="KAJ2004271.1"/>
    <property type="molecule type" value="Genomic_DNA"/>
</dbReference>
<comment type="caution">
    <text evidence="2">The sequence shown here is derived from an EMBL/GenBank/DDBJ whole genome shotgun (WGS) entry which is preliminary data.</text>
</comment>
<organism evidence="2 3">
    <name type="scientific">Coemansia thaxteri</name>
    <dbReference type="NCBI Taxonomy" id="2663907"/>
    <lineage>
        <taxon>Eukaryota</taxon>
        <taxon>Fungi</taxon>
        <taxon>Fungi incertae sedis</taxon>
        <taxon>Zoopagomycota</taxon>
        <taxon>Kickxellomycotina</taxon>
        <taxon>Kickxellomycetes</taxon>
        <taxon>Kickxellales</taxon>
        <taxon>Kickxellaceae</taxon>
        <taxon>Coemansia</taxon>
    </lineage>
</organism>
<keyword evidence="3" id="KW-1185">Reference proteome</keyword>
<sequence>MTFKIYSLALGALALAAAAAAAPQPMSGLELYEGMHLPPAMRRGAHRHDAQMHRRDIPYGGFLTFGNMPLPTMAVAAPLQQPCAGDASARSATAARRRKPLLGLIDVDLDLHL</sequence>
<dbReference type="OrthoDB" id="5557560at2759"/>
<evidence type="ECO:0000313" key="2">
    <source>
        <dbReference type="EMBL" id="KAJ2004271.1"/>
    </source>
</evidence>
<keyword evidence="1" id="KW-0732">Signal</keyword>
<feature type="signal peptide" evidence="1">
    <location>
        <begin position="1"/>
        <end position="21"/>
    </location>
</feature>